<dbReference type="InterPro" id="IPR027417">
    <property type="entry name" value="P-loop_NTPase"/>
</dbReference>
<proteinExistence type="predicted"/>
<dbReference type="GO" id="GO:0005524">
    <property type="term" value="F:ATP binding"/>
    <property type="evidence" value="ECO:0007669"/>
    <property type="project" value="UniProtKB-KW"/>
</dbReference>
<evidence type="ECO:0000256" key="1">
    <source>
        <dbReference type="ARBA" id="ARBA00022741"/>
    </source>
</evidence>
<comment type="caution">
    <text evidence="4">The sequence shown here is derived from an EMBL/GenBank/DDBJ whole genome shotgun (WGS) entry which is preliminary data.</text>
</comment>
<dbReference type="InterPro" id="IPR013079">
    <property type="entry name" value="6Phosfructo_kin"/>
</dbReference>
<dbReference type="Proteomes" id="UP000769528">
    <property type="component" value="Unassembled WGS sequence"/>
</dbReference>
<dbReference type="PANTHER" id="PTHR10606">
    <property type="entry name" value="6-PHOSPHOFRUCTO-2-KINASE/FRUCTOSE-2,6-BISPHOSPHATASE"/>
    <property type="match status" value="1"/>
</dbReference>
<dbReference type="Pfam" id="PF01591">
    <property type="entry name" value="6PF2K"/>
    <property type="match status" value="1"/>
</dbReference>
<protein>
    <recommendedName>
        <fullName evidence="3">6-phosphofructo-2-kinase domain-containing protein</fullName>
    </recommendedName>
</protein>
<dbReference type="GO" id="GO:0005829">
    <property type="term" value="C:cytosol"/>
    <property type="evidence" value="ECO:0007669"/>
    <property type="project" value="TreeGrafter"/>
</dbReference>
<dbReference type="GO" id="GO:0003873">
    <property type="term" value="F:6-phosphofructo-2-kinase activity"/>
    <property type="evidence" value="ECO:0007669"/>
    <property type="project" value="InterPro"/>
</dbReference>
<dbReference type="OrthoDB" id="267323at2759"/>
<gene>
    <name evidence="4" type="ORF">WICMUC_003635</name>
</gene>
<reference evidence="4" key="2">
    <citation type="submission" date="2021-01" db="EMBL/GenBank/DDBJ databases">
        <authorList>
            <person name="Schikora-Tamarit M.A."/>
        </authorList>
    </citation>
    <scope>NUCLEOTIDE SEQUENCE</scope>
    <source>
        <strain evidence="4">CBS6341</strain>
    </source>
</reference>
<sequence>MMDTKLSRLNTNDSIDERDSLFSRKASSSALSSPTLWKSSTKLNKLCGLNEISDSEALDLNALKDALSRIKSNNEDDILSSANPLTTTPQEEIVYSKWCIILVGLPASGKSSIVSHLIQQLSNHLLNLKINSFNAGNFRRELTHLHQNAKFFNFNNKEAKKQRDLFASLALDHLLNSLVNDSLDIGIFDATNSTLERREKIFQSIHNKEAKSGIKINKLILHVKLEDQKLLDYNIEAKTKNQDYNDISHDLAKSDFIERLGMYKIGFEDITQNELNHYDCVYFELLNSKYFKVLEPEANEHDDDDDNEDDEEEDDDDVTIQLIQKPNDKEDVIYEELNDFVVNYFHNFGESYYQDVKNWETKIELKKQLKKLEL</sequence>
<dbReference type="Gene3D" id="3.40.50.300">
    <property type="entry name" value="P-loop containing nucleotide triphosphate hydrolases"/>
    <property type="match status" value="1"/>
</dbReference>
<keyword evidence="5" id="KW-1185">Reference proteome</keyword>
<evidence type="ECO:0000313" key="5">
    <source>
        <dbReference type="Proteomes" id="UP000769528"/>
    </source>
</evidence>
<dbReference type="AlphaFoldDB" id="A0A9P8PLN0"/>
<dbReference type="EMBL" id="JAEUBF010000974">
    <property type="protein sequence ID" value="KAH3673529.1"/>
    <property type="molecule type" value="Genomic_DNA"/>
</dbReference>
<keyword evidence="1" id="KW-0547">Nucleotide-binding</keyword>
<accession>A0A9P8PLN0</accession>
<organism evidence="4 5">
    <name type="scientific">Wickerhamomyces mucosus</name>
    <dbReference type="NCBI Taxonomy" id="1378264"/>
    <lineage>
        <taxon>Eukaryota</taxon>
        <taxon>Fungi</taxon>
        <taxon>Dikarya</taxon>
        <taxon>Ascomycota</taxon>
        <taxon>Saccharomycotina</taxon>
        <taxon>Saccharomycetes</taxon>
        <taxon>Phaffomycetales</taxon>
        <taxon>Wickerhamomycetaceae</taxon>
        <taxon>Wickerhamomyces</taxon>
    </lineage>
</organism>
<name>A0A9P8PLN0_9ASCO</name>
<keyword evidence="2" id="KW-0067">ATP-binding</keyword>
<dbReference type="GO" id="GO:0006000">
    <property type="term" value="P:fructose metabolic process"/>
    <property type="evidence" value="ECO:0007669"/>
    <property type="project" value="InterPro"/>
</dbReference>
<dbReference type="GO" id="GO:0004331">
    <property type="term" value="F:fructose-2,6-bisphosphate 2-phosphatase activity"/>
    <property type="evidence" value="ECO:0007669"/>
    <property type="project" value="TreeGrafter"/>
</dbReference>
<evidence type="ECO:0000256" key="2">
    <source>
        <dbReference type="ARBA" id="ARBA00022840"/>
    </source>
</evidence>
<dbReference type="GO" id="GO:0006003">
    <property type="term" value="P:fructose 2,6-bisphosphate metabolic process"/>
    <property type="evidence" value="ECO:0007669"/>
    <property type="project" value="InterPro"/>
</dbReference>
<evidence type="ECO:0000313" key="4">
    <source>
        <dbReference type="EMBL" id="KAH3673529.1"/>
    </source>
</evidence>
<dbReference type="InterPro" id="IPR003094">
    <property type="entry name" value="6Pfruct_kin"/>
</dbReference>
<feature type="domain" description="6-phosphofructo-2-kinase" evidence="3">
    <location>
        <begin position="95"/>
        <end position="274"/>
    </location>
</feature>
<reference evidence="4" key="1">
    <citation type="journal article" date="2021" name="Open Biol.">
        <title>Shared evolutionary footprints suggest mitochondrial oxidative damage underlies multiple complex I losses in fungi.</title>
        <authorList>
            <person name="Schikora-Tamarit M.A."/>
            <person name="Marcet-Houben M."/>
            <person name="Nosek J."/>
            <person name="Gabaldon T."/>
        </authorList>
    </citation>
    <scope>NUCLEOTIDE SEQUENCE</scope>
    <source>
        <strain evidence="4">CBS6341</strain>
    </source>
</reference>
<dbReference type="SUPFAM" id="SSF52540">
    <property type="entry name" value="P-loop containing nucleoside triphosphate hydrolases"/>
    <property type="match status" value="1"/>
</dbReference>
<dbReference type="PANTHER" id="PTHR10606:SF1">
    <property type="entry name" value="6-PHOSPHOFRUCTO-2-KINASE 2"/>
    <property type="match status" value="1"/>
</dbReference>
<evidence type="ECO:0000259" key="3">
    <source>
        <dbReference type="Pfam" id="PF01591"/>
    </source>
</evidence>